<sequence>MVNERREGELPRFLLIGDPRGLFDESDAVETRTNYANVERLEGVRSTKMLLQTHYLMRDDDRLLKSTDCYELFGKVEDESCI</sequence>
<evidence type="ECO:0000313" key="2">
    <source>
        <dbReference type="WBParaSite" id="MhA1_Contig65.frz3.gene21"/>
    </source>
</evidence>
<protein>
    <submittedName>
        <fullName evidence="2">DNA helicase</fullName>
    </submittedName>
</protein>
<accession>A0A1I8BWM7</accession>
<dbReference type="AlphaFoldDB" id="A0A1I8BWM7"/>
<dbReference type="Proteomes" id="UP000095281">
    <property type="component" value="Unplaced"/>
</dbReference>
<evidence type="ECO:0000313" key="1">
    <source>
        <dbReference type="Proteomes" id="UP000095281"/>
    </source>
</evidence>
<organism evidence="1 2">
    <name type="scientific">Meloidogyne hapla</name>
    <name type="common">Root-knot nematode worm</name>
    <dbReference type="NCBI Taxonomy" id="6305"/>
    <lineage>
        <taxon>Eukaryota</taxon>
        <taxon>Metazoa</taxon>
        <taxon>Ecdysozoa</taxon>
        <taxon>Nematoda</taxon>
        <taxon>Chromadorea</taxon>
        <taxon>Rhabditida</taxon>
        <taxon>Tylenchina</taxon>
        <taxon>Tylenchomorpha</taxon>
        <taxon>Tylenchoidea</taxon>
        <taxon>Meloidogynidae</taxon>
        <taxon>Meloidogyninae</taxon>
        <taxon>Meloidogyne</taxon>
    </lineage>
</organism>
<proteinExistence type="predicted"/>
<dbReference type="WBParaSite" id="MhA1_Contig65.frz3.gene21">
    <property type="protein sequence ID" value="MhA1_Contig65.frz3.gene21"/>
    <property type="gene ID" value="MhA1_Contig65.frz3.gene21"/>
</dbReference>
<name>A0A1I8BWM7_MELHA</name>
<reference evidence="2" key="1">
    <citation type="submission" date="2016-11" db="UniProtKB">
        <authorList>
            <consortium name="WormBaseParasite"/>
        </authorList>
    </citation>
    <scope>IDENTIFICATION</scope>
</reference>
<keyword evidence="1" id="KW-1185">Reference proteome</keyword>